<protein>
    <recommendedName>
        <fullName evidence="3">Lipoprotein</fullName>
    </recommendedName>
</protein>
<keyword evidence="2" id="KW-1185">Reference proteome</keyword>
<dbReference type="AlphaFoldDB" id="A0A9W5X7A8"/>
<dbReference type="Proteomes" id="UP000621492">
    <property type="component" value="Unassembled WGS sequence"/>
</dbReference>
<dbReference type="EMBL" id="BMJD01000048">
    <property type="protein sequence ID" value="GGB58044.1"/>
    <property type="molecule type" value="Genomic_DNA"/>
</dbReference>
<accession>A0A9W5X7A8</accession>
<proteinExistence type="predicted"/>
<dbReference type="RefSeq" id="WP_188725749.1">
    <property type="nucleotide sequence ID" value="NZ_BMJD01000048.1"/>
</dbReference>
<organism evidence="1 2">
    <name type="scientific">Lentibacillus populi</name>
    <dbReference type="NCBI Taxonomy" id="1827502"/>
    <lineage>
        <taxon>Bacteria</taxon>
        <taxon>Bacillati</taxon>
        <taxon>Bacillota</taxon>
        <taxon>Bacilli</taxon>
        <taxon>Bacillales</taxon>
        <taxon>Bacillaceae</taxon>
        <taxon>Lentibacillus</taxon>
    </lineage>
</organism>
<name>A0A9W5X7A8_9BACI</name>
<dbReference type="PROSITE" id="PS51257">
    <property type="entry name" value="PROKAR_LIPOPROTEIN"/>
    <property type="match status" value="1"/>
</dbReference>
<comment type="caution">
    <text evidence="1">The sequence shown here is derived from an EMBL/GenBank/DDBJ whole genome shotgun (WGS) entry which is preliminary data.</text>
</comment>
<sequence>MKILSMIIGITLVVSLSGCSNSDEVTNELIEYHNDSFLTFKAMKEEEFMSKVGEYIKIVKKGDDQVSADFLEEEMLPKLNEVLDYLKGVEPDHKEVRELNELLIEAEEAGYKAIKEGTELAGIKEGETNEKMLQIDKYENELQEMYDSFLERRDELMEKYDIHWVEENGEDGKRIKKMERDAEH</sequence>
<evidence type="ECO:0000313" key="1">
    <source>
        <dbReference type="EMBL" id="GGB58044.1"/>
    </source>
</evidence>
<evidence type="ECO:0000313" key="2">
    <source>
        <dbReference type="Proteomes" id="UP000621492"/>
    </source>
</evidence>
<evidence type="ECO:0008006" key="3">
    <source>
        <dbReference type="Google" id="ProtNLM"/>
    </source>
</evidence>
<reference evidence="1" key="1">
    <citation type="journal article" date="2014" name="Int. J. Syst. Evol. Microbiol.">
        <title>Complete genome sequence of Corynebacterium casei LMG S-19264T (=DSM 44701T), isolated from a smear-ripened cheese.</title>
        <authorList>
            <consortium name="US DOE Joint Genome Institute (JGI-PGF)"/>
            <person name="Walter F."/>
            <person name="Albersmeier A."/>
            <person name="Kalinowski J."/>
            <person name="Ruckert C."/>
        </authorList>
    </citation>
    <scope>NUCLEOTIDE SEQUENCE</scope>
    <source>
        <strain evidence="1">CGMCC 1.15454</strain>
    </source>
</reference>
<reference evidence="1" key="2">
    <citation type="submission" date="2020-09" db="EMBL/GenBank/DDBJ databases">
        <authorList>
            <person name="Sun Q."/>
            <person name="Zhou Y."/>
        </authorList>
    </citation>
    <scope>NUCLEOTIDE SEQUENCE</scope>
    <source>
        <strain evidence="1">CGMCC 1.15454</strain>
    </source>
</reference>
<gene>
    <name evidence="1" type="ORF">GCM10011409_39440</name>
</gene>